<dbReference type="InterPro" id="IPR001969">
    <property type="entry name" value="Aspartic_peptidase_AS"/>
</dbReference>
<dbReference type="GO" id="GO:0004190">
    <property type="term" value="F:aspartic-type endopeptidase activity"/>
    <property type="evidence" value="ECO:0007669"/>
    <property type="project" value="UniProtKB-KW"/>
</dbReference>
<dbReference type="InterPro" id="IPR021109">
    <property type="entry name" value="Peptidase_aspartic_dom_sf"/>
</dbReference>
<evidence type="ECO:0000256" key="5">
    <source>
        <dbReference type="RuleBase" id="RU000454"/>
    </source>
</evidence>
<gene>
    <name evidence="7" type="ORF">BRAN1462_LOCUS2894</name>
</gene>
<dbReference type="Pfam" id="PF00026">
    <property type="entry name" value="Asp"/>
    <property type="match status" value="1"/>
</dbReference>
<proteinExistence type="inferred from homology"/>
<keyword evidence="3 5" id="KW-0064">Aspartyl protease</keyword>
<evidence type="ECO:0000256" key="3">
    <source>
        <dbReference type="ARBA" id="ARBA00022750"/>
    </source>
</evidence>
<accession>A0A6V0I631</accession>
<comment type="similarity">
    <text evidence="1 5">Belongs to the peptidase A1 family.</text>
</comment>
<dbReference type="InterPro" id="IPR001461">
    <property type="entry name" value="Aspartic_peptidase_A1"/>
</dbReference>
<organism evidence="7">
    <name type="scientific">Zooxanthella nutricula</name>
    <dbReference type="NCBI Taxonomy" id="1333877"/>
    <lineage>
        <taxon>Eukaryota</taxon>
        <taxon>Sar</taxon>
        <taxon>Alveolata</taxon>
        <taxon>Dinophyceae</taxon>
        <taxon>Peridiniales</taxon>
        <taxon>Peridiniales incertae sedis</taxon>
        <taxon>Zooxanthella</taxon>
    </lineage>
</organism>
<sequence>MAPMVSAAGPFGRPLSIALVAGICHLDATASFLRSGARLSVGQQDSMSTCTALKNMVTHFTVGVKVGTPPQSFDVVADTGSDSLIVESCMCEQTKSCFSKSRCFRGTNRSSTFSLKKMKPQSNALTRGSSLPAVVLSFGSGPVEALIASDMVRVGRADAYMKEGLLLMVDQGLRLSGPFEGILGLGLPQHKKPAQLLEKPALAREAGRHAGSPFEDTEPPADGQELQYEPKGFLETVGASQFSMCFNDRDDGVLRLGGPAMQRPLGSVGQVHWGLDFRGVSIGGGSASKDAPVLFCGPDSKLPGQATACGAIPDSGTTVMTGPTQHLKELFTGICDAWTECRDEAAKSDKPLFHVFQILLEDCGKWPQNGKGYSALPTLRFHVAGASGEEQVLELPPTLYVLETVAEEVKHVRKYLMGVLPVDLEVHTGKTHKVCVPAFGEMKYDTKLNGPVWIFGTPVFYQYRVGYNLKSQPPTVAFSDEPCGHCHEGEDSMASQANSTKVGLVTQRTLRRSSRTAPLYVSGPIRMPEKDTSLPL</sequence>
<dbReference type="PANTHER" id="PTHR47966:SF51">
    <property type="entry name" value="BETA-SITE APP-CLEAVING ENZYME, ISOFORM A-RELATED"/>
    <property type="match status" value="1"/>
</dbReference>
<name>A0A6V0I631_9DINO</name>
<dbReference type="PANTHER" id="PTHR47966">
    <property type="entry name" value="BETA-SITE APP-CLEAVING ENZYME, ISOFORM A-RELATED"/>
    <property type="match status" value="1"/>
</dbReference>
<keyword evidence="4 5" id="KW-0378">Hydrolase</keyword>
<dbReference type="InterPro" id="IPR033121">
    <property type="entry name" value="PEPTIDASE_A1"/>
</dbReference>
<reference evidence="7" key="1">
    <citation type="submission" date="2021-01" db="EMBL/GenBank/DDBJ databases">
        <authorList>
            <person name="Corre E."/>
            <person name="Pelletier E."/>
            <person name="Niang G."/>
            <person name="Scheremetjew M."/>
            <person name="Finn R."/>
            <person name="Kale V."/>
            <person name="Holt S."/>
            <person name="Cochrane G."/>
            <person name="Meng A."/>
            <person name="Brown T."/>
            <person name="Cohen L."/>
        </authorList>
    </citation>
    <scope>NUCLEOTIDE SEQUENCE</scope>
    <source>
        <strain evidence="7">RCC3387</strain>
    </source>
</reference>
<dbReference type="InterPro" id="IPR034164">
    <property type="entry name" value="Pepsin-like_dom"/>
</dbReference>
<dbReference type="CDD" id="cd05471">
    <property type="entry name" value="pepsin_like"/>
    <property type="match status" value="1"/>
</dbReference>
<protein>
    <recommendedName>
        <fullName evidence="6">Peptidase A1 domain-containing protein</fullName>
    </recommendedName>
</protein>
<dbReference type="AlphaFoldDB" id="A0A6V0I631"/>
<dbReference type="PROSITE" id="PS51767">
    <property type="entry name" value="PEPTIDASE_A1"/>
    <property type="match status" value="1"/>
</dbReference>
<dbReference type="SUPFAM" id="SSF50630">
    <property type="entry name" value="Acid proteases"/>
    <property type="match status" value="1"/>
</dbReference>
<evidence type="ECO:0000256" key="4">
    <source>
        <dbReference type="ARBA" id="ARBA00022801"/>
    </source>
</evidence>
<dbReference type="PROSITE" id="PS00141">
    <property type="entry name" value="ASP_PROTEASE"/>
    <property type="match status" value="1"/>
</dbReference>
<evidence type="ECO:0000256" key="1">
    <source>
        <dbReference type="ARBA" id="ARBA00007447"/>
    </source>
</evidence>
<evidence type="ECO:0000256" key="2">
    <source>
        <dbReference type="ARBA" id="ARBA00022670"/>
    </source>
</evidence>
<feature type="domain" description="Peptidase A1" evidence="6">
    <location>
        <begin position="60"/>
        <end position="479"/>
    </location>
</feature>
<evidence type="ECO:0000259" key="6">
    <source>
        <dbReference type="PROSITE" id="PS51767"/>
    </source>
</evidence>
<keyword evidence="2 5" id="KW-0645">Protease</keyword>
<dbReference type="EMBL" id="HBGW01004339">
    <property type="protein sequence ID" value="CAD9493422.1"/>
    <property type="molecule type" value="Transcribed_RNA"/>
</dbReference>
<dbReference type="PRINTS" id="PR00792">
    <property type="entry name" value="PEPSIN"/>
</dbReference>
<evidence type="ECO:0000313" key="7">
    <source>
        <dbReference type="EMBL" id="CAD9493422.1"/>
    </source>
</evidence>
<dbReference type="Gene3D" id="2.40.70.10">
    <property type="entry name" value="Acid Proteases"/>
    <property type="match status" value="2"/>
</dbReference>
<dbReference type="GO" id="GO:0006508">
    <property type="term" value="P:proteolysis"/>
    <property type="evidence" value="ECO:0007669"/>
    <property type="project" value="UniProtKB-KW"/>
</dbReference>